<proteinExistence type="predicted"/>
<feature type="region of interest" description="Disordered" evidence="1">
    <location>
        <begin position="48"/>
        <end position="85"/>
    </location>
</feature>
<organism evidence="2 3">
    <name type="scientific">Portunus trituberculatus</name>
    <name type="common">Swimming crab</name>
    <name type="synonym">Neptunus trituberculatus</name>
    <dbReference type="NCBI Taxonomy" id="210409"/>
    <lineage>
        <taxon>Eukaryota</taxon>
        <taxon>Metazoa</taxon>
        <taxon>Ecdysozoa</taxon>
        <taxon>Arthropoda</taxon>
        <taxon>Crustacea</taxon>
        <taxon>Multicrustacea</taxon>
        <taxon>Malacostraca</taxon>
        <taxon>Eumalacostraca</taxon>
        <taxon>Eucarida</taxon>
        <taxon>Decapoda</taxon>
        <taxon>Pleocyemata</taxon>
        <taxon>Brachyura</taxon>
        <taxon>Eubrachyura</taxon>
        <taxon>Portunoidea</taxon>
        <taxon>Portunidae</taxon>
        <taxon>Portuninae</taxon>
        <taxon>Portunus</taxon>
    </lineage>
</organism>
<keyword evidence="3" id="KW-1185">Reference proteome</keyword>
<comment type="caution">
    <text evidence="2">The sequence shown here is derived from an EMBL/GenBank/DDBJ whole genome shotgun (WGS) entry which is preliminary data.</text>
</comment>
<evidence type="ECO:0000313" key="2">
    <source>
        <dbReference type="EMBL" id="MPC68002.1"/>
    </source>
</evidence>
<sequence length="95" mass="11011">MNSVQIKEDRRSACRRPQLRKQEALECWARKERDLSILCLFIPAGEGRRQKHRATAPYENGKRQQKKKTGPLGHPSFHSLPSPSLPKYAFINKIE</sequence>
<evidence type="ECO:0000313" key="3">
    <source>
        <dbReference type="Proteomes" id="UP000324222"/>
    </source>
</evidence>
<feature type="compositionally biased region" description="Low complexity" evidence="1">
    <location>
        <begin position="71"/>
        <end position="85"/>
    </location>
</feature>
<evidence type="ECO:0000256" key="1">
    <source>
        <dbReference type="SAM" id="MobiDB-lite"/>
    </source>
</evidence>
<name>A0A5B7HAA7_PORTR</name>
<gene>
    <name evidence="2" type="ORF">E2C01_062191</name>
</gene>
<dbReference type="AlphaFoldDB" id="A0A5B7HAA7"/>
<protein>
    <submittedName>
        <fullName evidence="2">Uncharacterized protein</fullName>
    </submittedName>
</protein>
<reference evidence="2 3" key="1">
    <citation type="submission" date="2019-05" db="EMBL/GenBank/DDBJ databases">
        <title>Another draft genome of Portunus trituberculatus and its Hox gene families provides insights of decapod evolution.</title>
        <authorList>
            <person name="Jeong J.-H."/>
            <person name="Song I."/>
            <person name="Kim S."/>
            <person name="Choi T."/>
            <person name="Kim D."/>
            <person name="Ryu S."/>
            <person name="Kim W."/>
        </authorList>
    </citation>
    <scope>NUCLEOTIDE SEQUENCE [LARGE SCALE GENOMIC DNA]</scope>
    <source>
        <tissue evidence="2">Muscle</tissue>
    </source>
</reference>
<accession>A0A5B7HAA7</accession>
<dbReference type="Proteomes" id="UP000324222">
    <property type="component" value="Unassembled WGS sequence"/>
</dbReference>
<dbReference type="EMBL" id="VSRR010027087">
    <property type="protein sequence ID" value="MPC68002.1"/>
    <property type="molecule type" value="Genomic_DNA"/>
</dbReference>